<dbReference type="Gene3D" id="3.10.20.560">
    <property type="entry name" value="Phenol hydroxylase"/>
    <property type="match status" value="1"/>
</dbReference>
<reference evidence="1 2" key="1">
    <citation type="submission" date="2019-09" db="EMBL/GenBank/DDBJ databases">
        <authorList>
            <person name="Depoorter E."/>
        </authorList>
    </citation>
    <scope>NUCLEOTIDE SEQUENCE [LARGE SCALE GENOMIC DNA]</scope>
    <source>
        <strain evidence="1">LMG 26883</strain>
    </source>
</reference>
<evidence type="ECO:0000313" key="1">
    <source>
        <dbReference type="EMBL" id="VWB80560.1"/>
    </source>
</evidence>
<dbReference type="RefSeq" id="WP_174903142.1">
    <property type="nucleotide sequence ID" value="NZ_CABVPP010000029.1"/>
</dbReference>
<dbReference type="Pfam" id="PF04663">
    <property type="entry name" value="Phenol_monoox"/>
    <property type="match status" value="1"/>
</dbReference>
<gene>
    <name evidence="1" type="ORF">BPS26883_03853</name>
</gene>
<evidence type="ECO:0000313" key="2">
    <source>
        <dbReference type="Proteomes" id="UP000494162"/>
    </source>
</evidence>
<protein>
    <submittedName>
        <fullName evidence="1">Phenol hydroxylase</fullName>
    </submittedName>
</protein>
<dbReference type="GeneID" id="93170881"/>
<organism evidence="1 2">
    <name type="scientific">Burkholderia pseudomultivorans</name>
    <dbReference type="NCBI Taxonomy" id="1207504"/>
    <lineage>
        <taxon>Bacteria</taxon>
        <taxon>Pseudomonadati</taxon>
        <taxon>Pseudomonadota</taxon>
        <taxon>Betaproteobacteria</taxon>
        <taxon>Burkholderiales</taxon>
        <taxon>Burkholderiaceae</taxon>
        <taxon>Burkholderia</taxon>
        <taxon>Burkholderia cepacia complex</taxon>
    </lineage>
</organism>
<dbReference type="EMBL" id="CABVPP010000029">
    <property type="protein sequence ID" value="VWB80560.1"/>
    <property type="molecule type" value="Genomic_DNA"/>
</dbReference>
<name>A0A6P2MJ65_9BURK</name>
<proteinExistence type="predicted"/>
<dbReference type="Proteomes" id="UP000494162">
    <property type="component" value="Unassembled WGS sequence"/>
</dbReference>
<dbReference type="GO" id="GO:0018662">
    <property type="term" value="F:phenol 2-monooxygenase activity"/>
    <property type="evidence" value="ECO:0007669"/>
    <property type="project" value="InterPro"/>
</dbReference>
<accession>A0A6P2MJ65</accession>
<dbReference type="InterPro" id="IPR043010">
    <property type="entry name" value="Phenol_hydroxylase_sf"/>
</dbReference>
<dbReference type="InterPro" id="IPR006756">
    <property type="entry name" value="Phenol_hydroxylase"/>
</dbReference>
<dbReference type="AlphaFoldDB" id="A0A6P2MJ65"/>
<sequence length="121" mass="13394">MPVVSLQPGYRGNVTDRVENFHGQQLLFVRWDGHLNFCSPITLPIPPDLTFGAFVETVLPATTFASDPDWAHIDWARTEWSVSEQRVAPDPALSLAALGIGHKAFLSFRTFVSTADRKALS</sequence>